<feature type="transmembrane region" description="Helical" evidence="1">
    <location>
        <begin position="76"/>
        <end position="98"/>
    </location>
</feature>
<protein>
    <submittedName>
        <fullName evidence="2">Membrane zinc metalloprotease</fullName>
    </submittedName>
</protein>
<keyword evidence="1" id="KW-0472">Membrane</keyword>
<proteinExistence type="predicted"/>
<evidence type="ECO:0000313" key="2">
    <source>
        <dbReference type="EMBL" id="KVX02465.1"/>
    </source>
</evidence>
<dbReference type="EMBL" id="LRDC01000013">
    <property type="protein sequence ID" value="KVX02465.1"/>
    <property type="molecule type" value="Genomic_DNA"/>
</dbReference>
<keyword evidence="1" id="KW-0812">Transmembrane</keyword>
<dbReference type="InterPro" id="IPR049500">
    <property type="entry name" value="Peptidase_M50B-like"/>
</dbReference>
<feature type="transmembrane region" description="Helical" evidence="1">
    <location>
        <begin position="128"/>
        <end position="145"/>
    </location>
</feature>
<name>A0A125BEP6_SHEFR</name>
<keyword evidence="1" id="KW-1133">Transmembrane helix</keyword>
<sequence>MPNVPLSATPSRSRFVIELLLAFLLTRFPYISIPFKWFESYFHELSHGIATLLTGGSVSHIQLFPNGAGFCFSQGGSSILIAYAGYFGAALWGYSIFLMATQKQTIRFTLTLLAFTVGASLIFWARDVLTIVILSVLIILFLLPLKLKNSSLLNTLLRILGLMIILNAMASPMVLLGLSGQGDAVMLAKMTWLPAWLWVITWLAFSGFMLLLCWRKVDRKKGVSK</sequence>
<keyword evidence="2" id="KW-0645">Protease</keyword>
<feature type="transmembrane region" description="Helical" evidence="1">
    <location>
        <begin position="15"/>
        <end position="33"/>
    </location>
</feature>
<dbReference type="PANTHER" id="PTHR33979:SF2">
    <property type="entry name" value="PEPTIDASE M50B-LIKE-DOMAIN-CONTAINING PROTEIN"/>
    <property type="match status" value="1"/>
</dbReference>
<gene>
    <name evidence="2" type="ORF">AWJ07_14150</name>
</gene>
<reference evidence="2 3" key="1">
    <citation type="submission" date="2016-01" db="EMBL/GenBank/DDBJ databases">
        <title>Draft genome of the antarctic isolate Shewanella frigidimarina Ag06-30.</title>
        <authorList>
            <person name="Parmeciano Di Noto G."/>
            <person name="Vazquez S."/>
            <person name="Mac Cormack W."/>
            <person name="Iriarte A."/>
            <person name="Quiroga C."/>
        </authorList>
    </citation>
    <scope>NUCLEOTIDE SEQUENCE [LARGE SCALE GENOMIC DNA]</scope>
    <source>
        <strain evidence="2 3">Ag06-30</strain>
    </source>
</reference>
<evidence type="ECO:0000313" key="3">
    <source>
        <dbReference type="Proteomes" id="UP000055702"/>
    </source>
</evidence>
<feature type="transmembrane region" description="Helical" evidence="1">
    <location>
        <begin position="157"/>
        <end position="175"/>
    </location>
</feature>
<feature type="transmembrane region" description="Helical" evidence="1">
    <location>
        <begin position="195"/>
        <end position="214"/>
    </location>
</feature>
<evidence type="ECO:0000256" key="1">
    <source>
        <dbReference type="SAM" id="Phobius"/>
    </source>
</evidence>
<organism evidence="2">
    <name type="scientific">Shewanella frigidimarina</name>
    <dbReference type="NCBI Taxonomy" id="56812"/>
    <lineage>
        <taxon>Bacteria</taxon>
        <taxon>Pseudomonadati</taxon>
        <taxon>Pseudomonadota</taxon>
        <taxon>Gammaproteobacteria</taxon>
        <taxon>Alteromonadales</taxon>
        <taxon>Shewanellaceae</taxon>
        <taxon>Shewanella</taxon>
    </lineage>
</organism>
<dbReference type="Pfam" id="PF13398">
    <property type="entry name" value="Peptidase_M50B"/>
    <property type="match status" value="1"/>
</dbReference>
<dbReference type="GO" id="GO:0006508">
    <property type="term" value="P:proteolysis"/>
    <property type="evidence" value="ECO:0007669"/>
    <property type="project" value="UniProtKB-KW"/>
</dbReference>
<dbReference type="AlphaFoldDB" id="A0A125BEP6"/>
<feature type="transmembrane region" description="Helical" evidence="1">
    <location>
        <begin position="105"/>
        <end position="122"/>
    </location>
</feature>
<keyword evidence="2" id="KW-0482">Metalloprotease</keyword>
<accession>A0A125BEP6</accession>
<keyword evidence="2" id="KW-0378">Hydrolase</keyword>
<feature type="transmembrane region" description="Helical" evidence="1">
    <location>
        <begin position="45"/>
        <end position="64"/>
    </location>
</feature>
<comment type="caution">
    <text evidence="2">The sequence shown here is derived from an EMBL/GenBank/DDBJ whole genome shotgun (WGS) entry which is preliminary data.</text>
</comment>
<dbReference type="PANTHER" id="PTHR33979">
    <property type="entry name" value="OS02G0221600 PROTEIN"/>
    <property type="match status" value="1"/>
</dbReference>
<dbReference type="RefSeq" id="WP_059745361.1">
    <property type="nucleotide sequence ID" value="NZ_LRDC01000013.1"/>
</dbReference>
<dbReference type="GO" id="GO:0008237">
    <property type="term" value="F:metallopeptidase activity"/>
    <property type="evidence" value="ECO:0007669"/>
    <property type="project" value="UniProtKB-KW"/>
</dbReference>
<dbReference type="Proteomes" id="UP000055702">
    <property type="component" value="Unassembled WGS sequence"/>
</dbReference>